<reference evidence="2" key="2">
    <citation type="journal article" date="2021" name="PeerJ">
        <title>Extensive microbial diversity within the chicken gut microbiome revealed by metagenomics and culture.</title>
        <authorList>
            <person name="Gilroy R."/>
            <person name="Ravi A."/>
            <person name="Getino M."/>
            <person name="Pursley I."/>
            <person name="Horton D.L."/>
            <person name="Alikhan N.F."/>
            <person name="Baker D."/>
            <person name="Gharbi K."/>
            <person name="Hall N."/>
            <person name="Watson M."/>
            <person name="Adriaenssens E.M."/>
            <person name="Foster-Nyarko E."/>
            <person name="Jarju S."/>
            <person name="Secka A."/>
            <person name="Antonio M."/>
            <person name="Oren A."/>
            <person name="Chaudhuri R.R."/>
            <person name="La Ragione R."/>
            <person name="Hildebrand F."/>
            <person name="Pallen M.J."/>
        </authorList>
    </citation>
    <scope>NUCLEOTIDE SEQUENCE</scope>
    <source>
        <strain evidence="2">CHK184-25365</strain>
    </source>
</reference>
<comment type="caution">
    <text evidence="2">The sequence shown here is derived from an EMBL/GenBank/DDBJ whole genome shotgun (WGS) entry which is preliminary data.</text>
</comment>
<sequence>MDSNLLFLIVGALIAMVVLIAVAAAVVLLVLLVKRNKIRSYRVDLQHYNNQSSKEMLIQGKTPAEALQAAQQASLIPSGYQVVSLREVGKDGQDLLHDAATAAVITGINNVANQNMPHLW</sequence>
<keyword evidence="1" id="KW-1133">Transmembrane helix</keyword>
<evidence type="ECO:0000313" key="2">
    <source>
        <dbReference type="EMBL" id="HIR41214.1"/>
    </source>
</evidence>
<feature type="transmembrane region" description="Helical" evidence="1">
    <location>
        <begin position="6"/>
        <end position="33"/>
    </location>
</feature>
<gene>
    <name evidence="2" type="ORF">IAB36_05245</name>
</gene>
<dbReference type="EMBL" id="DVGY01000116">
    <property type="protein sequence ID" value="HIR41214.1"/>
    <property type="molecule type" value="Genomic_DNA"/>
</dbReference>
<accession>A0A9D1AL96</accession>
<dbReference type="AlphaFoldDB" id="A0A9D1AL96"/>
<reference evidence="2" key="1">
    <citation type="submission" date="2020-10" db="EMBL/GenBank/DDBJ databases">
        <authorList>
            <person name="Gilroy R."/>
        </authorList>
    </citation>
    <scope>NUCLEOTIDE SEQUENCE</scope>
    <source>
        <strain evidence="2">CHK184-25365</strain>
    </source>
</reference>
<protein>
    <submittedName>
        <fullName evidence="2">Uncharacterized protein</fullName>
    </submittedName>
</protein>
<name>A0A9D1AL96_9FIRM</name>
<organism evidence="2 3">
    <name type="scientific">Candidatus Egerieicola pullicola</name>
    <dbReference type="NCBI Taxonomy" id="2840775"/>
    <lineage>
        <taxon>Bacteria</taxon>
        <taxon>Bacillati</taxon>
        <taxon>Bacillota</taxon>
        <taxon>Clostridia</taxon>
        <taxon>Eubacteriales</taxon>
        <taxon>Oscillospiraceae</taxon>
        <taxon>Oscillospiraceae incertae sedis</taxon>
        <taxon>Candidatus Egerieicola</taxon>
    </lineage>
</organism>
<evidence type="ECO:0000313" key="3">
    <source>
        <dbReference type="Proteomes" id="UP000886749"/>
    </source>
</evidence>
<keyword evidence="1" id="KW-0472">Membrane</keyword>
<keyword evidence="1" id="KW-0812">Transmembrane</keyword>
<proteinExistence type="predicted"/>
<evidence type="ECO:0000256" key="1">
    <source>
        <dbReference type="SAM" id="Phobius"/>
    </source>
</evidence>
<dbReference type="Proteomes" id="UP000886749">
    <property type="component" value="Unassembled WGS sequence"/>
</dbReference>